<sequence>MEVQPHPHMIHSWAVRKLSDPVLNVASVTLAAISVMDNICPYGSVNANGNELHRRKMKLVVPTCQYIEHPMVMYLR</sequence>
<reference evidence="1" key="2">
    <citation type="journal article" date="2015" name="Data Brief">
        <title>Shoot transcriptome of the giant reed, Arundo donax.</title>
        <authorList>
            <person name="Barrero R.A."/>
            <person name="Guerrero F.D."/>
            <person name="Moolhuijzen P."/>
            <person name="Goolsby J.A."/>
            <person name="Tidwell J."/>
            <person name="Bellgard S.E."/>
            <person name="Bellgard M.I."/>
        </authorList>
    </citation>
    <scope>NUCLEOTIDE SEQUENCE</scope>
    <source>
        <tissue evidence="1">Shoot tissue taken approximately 20 cm above the soil surface</tissue>
    </source>
</reference>
<reference evidence="1" key="1">
    <citation type="submission" date="2014-09" db="EMBL/GenBank/DDBJ databases">
        <authorList>
            <person name="Magalhaes I.L.F."/>
            <person name="Oliveira U."/>
            <person name="Santos F.R."/>
            <person name="Vidigal T.H.D.A."/>
            <person name="Brescovit A.D."/>
            <person name="Santos A.J."/>
        </authorList>
    </citation>
    <scope>NUCLEOTIDE SEQUENCE</scope>
    <source>
        <tissue evidence="1">Shoot tissue taken approximately 20 cm above the soil surface</tissue>
    </source>
</reference>
<accession>A0A0A9A7F4</accession>
<name>A0A0A9A7F4_ARUDO</name>
<dbReference type="AlphaFoldDB" id="A0A0A9A7F4"/>
<organism evidence="1">
    <name type="scientific">Arundo donax</name>
    <name type="common">Giant reed</name>
    <name type="synonym">Donax arundinaceus</name>
    <dbReference type="NCBI Taxonomy" id="35708"/>
    <lineage>
        <taxon>Eukaryota</taxon>
        <taxon>Viridiplantae</taxon>
        <taxon>Streptophyta</taxon>
        <taxon>Embryophyta</taxon>
        <taxon>Tracheophyta</taxon>
        <taxon>Spermatophyta</taxon>
        <taxon>Magnoliopsida</taxon>
        <taxon>Liliopsida</taxon>
        <taxon>Poales</taxon>
        <taxon>Poaceae</taxon>
        <taxon>PACMAD clade</taxon>
        <taxon>Arundinoideae</taxon>
        <taxon>Arundineae</taxon>
        <taxon>Arundo</taxon>
    </lineage>
</organism>
<proteinExistence type="predicted"/>
<protein>
    <submittedName>
        <fullName evidence="1">Uncharacterized protein</fullName>
    </submittedName>
</protein>
<dbReference type="EMBL" id="GBRH01250884">
    <property type="protein sequence ID" value="JAD47011.1"/>
    <property type="molecule type" value="Transcribed_RNA"/>
</dbReference>
<evidence type="ECO:0000313" key="1">
    <source>
        <dbReference type="EMBL" id="JAD47011.1"/>
    </source>
</evidence>